<feature type="transmembrane region" description="Helical" evidence="1">
    <location>
        <begin position="39"/>
        <end position="57"/>
    </location>
</feature>
<protein>
    <submittedName>
        <fullName evidence="2">Uncharacterized protein</fullName>
    </submittedName>
</protein>
<name>A0A2P6PRN7_ROSCH</name>
<dbReference type="EMBL" id="PDCK01000044">
    <property type="protein sequence ID" value="PRQ24599.1"/>
    <property type="molecule type" value="Genomic_DNA"/>
</dbReference>
<keyword evidence="1" id="KW-0472">Membrane</keyword>
<sequence length="74" mass="8192">MLKISARVFVILGLSRHSTLVSAGLWCGWAVSSLASESALVFFSLRICVMVWNLNFFSSVLTYPKYAANCWSLA</sequence>
<organism evidence="2 3">
    <name type="scientific">Rosa chinensis</name>
    <name type="common">China rose</name>
    <dbReference type="NCBI Taxonomy" id="74649"/>
    <lineage>
        <taxon>Eukaryota</taxon>
        <taxon>Viridiplantae</taxon>
        <taxon>Streptophyta</taxon>
        <taxon>Embryophyta</taxon>
        <taxon>Tracheophyta</taxon>
        <taxon>Spermatophyta</taxon>
        <taxon>Magnoliopsida</taxon>
        <taxon>eudicotyledons</taxon>
        <taxon>Gunneridae</taxon>
        <taxon>Pentapetalae</taxon>
        <taxon>rosids</taxon>
        <taxon>fabids</taxon>
        <taxon>Rosales</taxon>
        <taxon>Rosaceae</taxon>
        <taxon>Rosoideae</taxon>
        <taxon>Rosoideae incertae sedis</taxon>
        <taxon>Rosa</taxon>
    </lineage>
</organism>
<comment type="caution">
    <text evidence="2">The sequence shown here is derived from an EMBL/GenBank/DDBJ whole genome shotgun (WGS) entry which is preliminary data.</text>
</comment>
<keyword evidence="1" id="KW-0812">Transmembrane</keyword>
<keyword evidence="1" id="KW-1133">Transmembrane helix</keyword>
<evidence type="ECO:0000256" key="1">
    <source>
        <dbReference type="SAM" id="Phobius"/>
    </source>
</evidence>
<dbReference type="AlphaFoldDB" id="A0A2P6PRN7"/>
<dbReference type="Gramene" id="PRQ24599">
    <property type="protein sequence ID" value="PRQ24599"/>
    <property type="gene ID" value="RchiOBHm_Chr6g0274231"/>
</dbReference>
<evidence type="ECO:0000313" key="3">
    <source>
        <dbReference type="Proteomes" id="UP000238479"/>
    </source>
</evidence>
<gene>
    <name evidence="2" type="ORF">RchiOBHm_Chr6g0274231</name>
</gene>
<evidence type="ECO:0000313" key="2">
    <source>
        <dbReference type="EMBL" id="PRQ24599.1"/>
    </source>
</evidence>
<accession>A0A2P6PRN7</accession>
<dbReference type="Proteomes" id="UP000238479">
    <property type="component" value="Chromosome 6"/>
</dbReference>
<proteinExistence type="predicted"/>
<keyword evidence="3" id="KW-1185">Reference proteome</keyword>
<reference evidence="2 3" key="1">
    <citation type="journal article" date="2018" name="Nat. Genet.">
        <title>The Rosa genome provides new insights in the design of modern roses.</title>
        <authorList>
            <person name="Bendahmane M."/>
        </authorList>
    </citation>
    <scope>NUCLEOTIDE SEQUENCE [LARGE SCALE GENOMIC DNA]</scope>
    <source>
        <strain evidence="3">cv. Old Blush</strain>
    </source>
</reference>